<proteinExistence type="predicted"/>
<evidence type="ECO:0000313" key="2">
    <source>
        <dbReference type="Proteomes" id="UP001319080"/>
    </source>
</evidence>
<reference evidence="1 2" key="1">
    <citation type="submission" date="2021-05" db="EMBL/GenBank/DDBJ databases">
        <title>A Polyphasic approach of four new species of the genus Ohtaekwangia: Ohtaekwangia histidinii sp. nov., Ohtaekwangia cretensis sp. nov., Ohtaekwangia indiensis sp. nov., Ohtaekwangia reichenbachii sp. nov. from diverse environment.</title>
        <authorList>
            <person name="Octaviana S."/>
        </authorList>
    </citation>
    <scope>NUCLEOTIDE SEQUENCE [LARGE SCALE GENOMIC DNA]</scope>
    <source>
        <strain evidence="1 2">PWU5</strain>
    </source>
</reference>
<keyword evidence="2" id="KW-1185">Reference proteome</keyword>
<dbReference type="InterPro" id="IPR012341">
    <property type="entry name" value="6hp_glycosidase-like_sf"/>
</dbReference>
<organism evidence="1 2">
    <name type="scientific">Dawidia cretensis</name>
    <dbReference type="NCBI Taxonomy" id="2782350"/>
    <lineage>
        <taxon>Bacteria</taxon>
        <taxon>Pseudomonadati</taxon>
        <taxon>Bacteroidota</taxon>
        <taxon>Cytophagia</taxon>
        <taxon>Cytophagales</taxon>
        <taxon>Chryseotaleaceae</taxon>
        <taxon>Dawidia</taxon>
    </lineage>
</organism>
<dbReference type="AlphaFoldDB" id="A0AAP2DSI3"/>
<dbReference type="EMBL" id="JAHESE010000001">
    <property type="protein sequence ID" value="MBT1706615.1"/>
    <property type="molecule type" value="Genomic_DNA"/>
</dbReference>
<dbReference type="Gene3D" id="1.50.10.10">
    <property type="match status" value="1"/>
</dbReference>
<accession>A0AAP2DSI3</accession>
<sequence>MKINMSRSVLISFLIAALGVAGCKQKDVSLANERLQLQWKQEADGWHATGVQVRVGGAWQEVGKPEGSYTLLYSAQKPDSTPTVFKTNTGVPFPEPVYRYQQGFWKDATSPVSLNTAGEAVTGFPSDVKADGKRLVFTVDNAWASITASWALDERFPNDVVVELQCIVKKAGYYSFATPTLATVPEGDMAWATVPGYFQGDSIQPDFVRAYAYGQGVPALPVIYRERCASTLAAIVDTKQSVSLAVIPRPGLGRDPWAHDHITHEDWHIGLSHRNRAGALSPSLYYPVLGQKPSRLQAGDTVKFAFRYSLRHGTWYDQVKHTANDIYQFKETLTLRQNKQSLTHRIEAMYRYLTDTKTSMWHVESFEGRQIGGQSYLGGVVGSQGDAIKNSDYGAMWMLARATGDASLQKNVLPYALNFKLAQQQTTPGFFQGAAMGQYYLAKRKVFVEEWGEFVEPVSLTYYTMLDDGNILLFEPNHKVLLERLRLGAELLLKWQQPDGSWKVAYDQHTKEPLFRDIDDLRPTFYGLIVAHRILKDPKYLAAAEKGAAWFIRQGVEKGHFIGVCGDARYAPDFATAQSAQALLDLYDITGKKEYLEAALKTARIYTTSIYTHPISSRQPKTVYGTPREDWEISQAGLSFEHGGIMGSAQRQGPIQLASHAGLFVRAFQLTQDSLFIDMARAAAIGRDAFVDSATSVASYYWYAMNKGAGPYPHHAWWQVGWITDYLLAEVQLRSAGDITFPRGFVTPKVGPHQSYGFAPGTIHGDLADLVIRPGLIVCDNPSVEYITAYSASKNRLFVILLNDQPTAVHAPVAIHVDKWRPGVRVKAITAVPGGQSVANGPTVNVSLSPYGLAVYALDLQ</sequence>
<protein>
    <submittedName>
        <fullName evidence="1">Glycerophosphoryl diester phosphodiesterase</fullName>
    </submittedName>
</protein>
<name>A0AAP2DSI3_9BACT</name>
<gene>
    <name evidence="1" type="ORF">KK062_00190</name>
</gene>
<dbReference type="SUPFAM" id="SSF48208">
    <property type="entry name" value="Six-hairpin glycosidases"/>
    <property type="match status" value="1"/>
</dbReference>
<dbReference type="Proteomes" id="UP001319080">
    <property type="component" value="Unassembled WGS sequence"/>
</dbReference>
<dbReference type="RefSeq" id="WP_254082208.1">
    <property type="nucleotide sequence ID" value="NZ_JAHESE010000001.1"/>
</dbReference>
<evidence type="ECO:0000313" key="1">
    <source>
        <dbReference type="EMBL" id="MBT1706615.1"/>
    </source>
</evidence>
<comment type="caution">
    <text evidence="1">The sequence shown here is derived from an EMBL/GenBank/DDBJ whole genome shotgun (WGS) entry which is preliminary data.</text>
</comment>
<dbReference type="GO" id="GO:0005975">
    <property type="term" value="P:carbohydrate metabolic process"/>
    <property type="evidence" value="ECO:0007669"/>
    <property type="project" value="InterPro"/>
</dbReference>
<dbReference type="InterPro" id="IPR008928">
    <property type="entry name" value="6-hairpin_glycosidase_sf"/>
</dbReference>
<dbReference type="PROSITE" id="PS51257">
    <property type="entry name" value="PROKAR_LIPOPROTEIN"/>
    <property type="match status" value="1"/>
</dbReference>